<evidence type="ECO:0000313" key="2">
    <source>
        <dbReference type="Proteomes" id="UP000183750"/>
    </source>
</evidence>
<sequence>MSTTIAPPAHHRDVYRALERALTAEDARSFRLQDIAPLDTWAALLRGETSQYLVGGALSGALDALRTIDAIPMDAEGCSIVPPGGAITQTDMTMARQWLSDGLRGQGDLLGEQTVVTNTLAARGWLNHSVRITSLILAIYCVASESADRARAALRRAS</sequence>
<evidence type="ECO:0000313" key="1">
    <source>
        <dbReference type="EMBL" id="SEB39247.1"/>
    </source>
</evidence>
<reference evidence="2" key="1">
    <citation type="submission" date="2016-10" db="EMBL/GenBank/DDBJ databases">
        <authorList>
            <person name="Varghese N."/>
            <person name="Submissions S."/>
        </authorList>
    </citation>
    <scope>NUCLEOTIDE SEQUENCE [LARGE SCALE GENOMIC DNA]</scope>
    <source>
        <strain evidence="2">DSM 16089</strain>
    </source>
</reference>
<protein>
    <submittedName>
        <fullName evidence="1">Uncharacterized protein</fullName>
    </submittedName>
</protein>
<gene>
    <name evidence="1" type="ORF">SAMN04489807_0431</name>
</gene>
<dbReference type="EMBL" id="FNSQ01000005">
    <property type="protein sequence ID" value="SEB39247.1"/>
    <property type="molecule type" value="Genomic_DNA"/>
</dbReference>
<dbReference type="AlphaFoldDB" id="A0A1H4IZ51"/>
<keyword evidence="2" id="KW-1185">Reference proteome</keyword>
<proteinExistence type="predicted"/>
<organism evidence="1 2">
    <name type="scientific">Microbacterium hydrocarbonoxydans</name>
    <dbReference type="NCBI Taxonomy" id="273678"/>
    <lineage>
        <taxon>Bacteria</taxon>
        <taxon>Bacillati</taxon>
        <taxon>Actinomycetota</taxon>
        <taxon>Actinomycetes</taxon>
        <taxon>Micrococcales</taxon>
        <taxon>Microbacteriaceae</taxon>
        <taxon>Microbacterium</taxon>
    </lineage>
</organism>
<dbReference type="RefSeq" id="WP_060928114.1">
    <property type="nucleotide sequence ID" value="NZ_FNSQ01000005.1"/>
</dbReference>
<name>A0A1H4IZ51_9MICO</name>
<accession>A0A1H4IZ51</accession>
<dbReference type="Proteomes" id="UP000183750">
    <property type="component" value="Unassembled WGS sequence"/>
</dbReference>